<keyword evidence="2" id="KW-0479">Metal-binding</keyword>
<dbReference type="PANTHER" id="PTHR37326">
    <property type="entry name" value="BLL3975 PROTEIN"/>
    <property type="match status" value="1"/>
</dbReference>
<sequence>MTLSTEYSELPALSPGASHRLFKHTFEGVGSGLSAYIQAGLHADELPGLLVIQHLLDALVKLDNAGRIRGRIVVRPFANPIGLGQRVFGAHTGRFNLDNGENFNRRFPDLTGGVEKALATRDIAHNDVKSAKALFADVAAELTPLDPVAAMKAALLTEALQHDIVLDLHCDTDGILHLYSNRSQHTQAVALARRMRIRAVFLEDRAGGTPFDEAIAQCWSVLQQAGAIDADHAAFCTSVELRGQADVSDAFAQADAQGILQYLALRGLVDLDPDNNDLSDPLAEHEVMVFPLEGVSHVPAPAGGLVAYKKRPGDTVKTGEIIAEIIPLLGAPGAARHPVFSDVDGLLIVQQYMKLVRPGQRVALLAGKNPLPHRKTGQLLNDF</sequence>
<dbReference type="Gene3D" id="3.40.630.10">
    <property type="entry name" value="Zn peptidases"/>
    <property type="match status" value="1"/>
</dbReference>
<evidence type="ECO:0000256" key="3">
    <source>
        <dbReference type="ARBA" id="ARBA00022801"/>
    </source>
</evidence>
<dbReference type="PANTHER" id="PTHR37326:SF1">
    <property type="entry name" value="BLL3975 PROTEIN"/>
    <property type="match status" value="1"/>
</dbReference>
<dbReference type="EMBL" id="FCOK02000008">
    <property type="protein sequence ID" value="SAL23903.1"/>
    <property type="molecule type" value="Genomic_DNA"/>
</dbReference>
<dbReference type="GO" id="GO:0046872">
    <property type="term" value="F:metal ion binding"/>
    <property type="evidence" value="ECO:0007669"/>
    <property type="project" value="UniProtKB-KW"/>
</dbReference>
<dbReference type="Pfam" id="PF24827">
    <property type="entry name" value="AstE_AspA_cat"/>
    <property type="match status" value="1"/>
</dbReference>
<gene>
    <name evidence="6" type="ORF">AWB69_01691</name>
</gene>
<evidence type="ECO:0000256" key="2">
    <source>
        <dbReference type="ARBA" id="ARBA00022723"/>
    </source>
</evidence>
<feature type="domain" description="Succinylglutamate desuccinylase/Aspartoacylase catalytic" evidence="5">
    <location>
        <begin position="32"/>
        <end position="113"/>
    </location>
</feature>
<organism evidence="6 7">
    <name type="scientific">Caballeronia udeis</name>
    <dbReference type="NCBI Taxonomy" id="1232866"/>
    <lineage>
        <taxon>Bacteria</taxon>
        <taxon>Pseudomonadati</taxon>
        <taxon>Pseudomonadota</taxon>
        <taxon>Betaproteobacteria</taxon>
        <taxon>Burkholderiales</taxon>
        <taxon>Burkholderiaceae</taxon>
        <taxon>Caballeronia</taxon>
    </lineage>
</organism>
<dbReference type="AlphaFoldDB" id="A0A158FW95"/>
<reference evidence="6 7" key="1">
    <citation type="submission" date="2016-01" db="EMBL/GenBank/DDBJ databases">
        <authorList>
            <person name="Oliw E.H."/>
        </authorList>
    </citation>
    <scope>NUCLEOTIDE SEQUENCE [LARGE SCALE GENOMIC DNA]</scope>
    <source>
        <strain evidence="6">LMG 27134</strain>
    </source>
</reference>
<dbReference type="InterPro" id="IPR053138">
    <property type="entry name" value="N-alpha-Ac-DABA_deacetylase"/>
</dbReference>
<dbReference type="CDD" id="cd06250">
    <property type="entry name" value="M14_PaAOTO_like"/>
    <property type="match status" value="1"/>
</dbReference>
<evidence type="ECO:0000313" key="6">
    <source>
        <dbReference type="EMBL" id="SAL23903.1"/>
    </source>
</evidence>
<evidence type="ECO:0000256" key="1">
    <source>
        <dbReference type="ARBA" id="ARBA00001947"/>
    </source>
</evidence>
<dbReference type="Proteomes" id="UP000054683">
    <property type="component" value="Unassembled WGS sequence"/>
</dbReference>
<evidence type="ECO:0000313" key="7">
    <source>
        <dbReference type="Proteomes" id="UP000054683"/>
    </source>
</evidence>
<dbReference type="SUPFAM" id="SSF53187">
    <property type="entry name" value="Zn-dependent exopeptidases"/>
    <property type="match status" value="1"/>
</dbReference>
<accession>A0A158FW95</accession>
<dbReference type="OrthoDB" id="527673at2"/>
<name>A0A158FW95_9BURK</name>
<protein>
    <submittedName>
        <fullName evidence="6">Succinylglutamate desuccinylase/aspartoacylase</fullName>
    </submittedName>
</protein>
<dbReference type="InterPro" id="IPR055438">
    <property type="entry name" value="AstE_AspA_cat"/>
</dbReference>
<dbReference type="RefSeq" id="WP_062084182.1">
    <property type="nucleotide sequence ID" value="NZ_FCOK02000008.1"/>
</dbReference>
<evidence type="ECO:0000259" key="5">
    <source>
        <dbReference type="Pfam" id="PF24827"/>
    </source>
</evidence>
<proteinExistence type="predicted"/>
<keyword evidence="4" id="KW-0862">Zinc</keyword>
<evidence type="ECO:0000256" key="4">
    <source>
        <dbReference type="ARBA" id="ARBA00022833"/>
    </source>
</evidence>
<keyword evidence="3" id="KW-0378">Hydrolase</keyword>
<dbReference type="GO" id="GO:0016788">
    <property type="term" value="F:hydrolase activity, acting on ester bonds"/>
    <property type="evidence" value="ECO:0007669"/>
    <property type="project" value="InterPro"/>
</dbReference>
<comment type="cofactor">
    <cofactor evidence="1">
        <name>Zn(2+)</name>
        <dbReference type="ChEBI" id="CHEBI:29105"/>
    </cofactor>
</comment>